<sequence>MPSDMQARIDYGFDKALAIVGIDAQNKLLGLWSWICVCRAIPPQERCSGCHNIWYCSTRCQTENWRYHPADTVYHIALACYGDLIPVDAQTRIDYGFDKASRVLGPEGETMMCGLWKGIFVFFDIDTKEVRTWRKEGKLVERIRERFETIPEHNRGAYCPWFLQRQWLLDGIPADESKSHQNAVSSADQDSPQDIRRKHATLPLDRATCHALYFCLVSGAHPNPVQDLWLKFGFVAATCQGEELEFGRKYMQLIRLCTFDEFCLAFETSSIPALFERCGISMSHSHMFLDVMASSPRSYKSVWLLQQYIDQRACSGPSDEPDLFSAARLDYSFANCKNALEQKLLDDLYRKLLSESRASPPWATCRMHQGPAPGLAPYLTKYKRLLENSYPLPVYDDSSDQASTTEAEPDIPSDHLDHPLYYDCTVRDGSLSPFSDRCSTYQRDGPVPTTTEASLPGTMAETPSPLPPDDSISEPWSCLIV</sequence>
<evidence type="ECO:0000256" key="1">
    <source>
        <dbReference type="ARBA" id="ARBA00022723"/>
    </source>
</evidence>
<dbReference type="AlphaFoldDB" id="A0A4Q9MA98"/>
<protein>
    <recommendedName>
        <fullName evidence="6">MYND-type domain-containing protein</fullName>
    </recommendedName>
</protein>
<feature type="domain" description="MYND-type" evidence="6">
    <location>
        <begin position="33"/>
        <end position="72"/>
    </location>
</feature>
<evidence type="ECO:0000256" key="3">
    <source>
        <dbReference type="ARBA" id="ARBA00022833"/>
    </source>
</evidence>
<dbReference type="InterPro" id="IPR002893">
    <property type="entry name" value="Znf_MYND"/>
</dbReference>
<feature type="region of interest" description="Disordered" evidence="5">
    <location>
        <begin position="393"/>
        <end position="416"/>
    </location>
</feature>
<dbReference type="Pfam" id="PF01753">
    <property type="entry name" value="zf-MYND"/>
    <property type="match status" value="1"/>
</dbReference>
<feature type="compositionally biased region" description="Polar residues" evidence="5">
    <location>
        <begin position="437"/>
        <end position="453"/>
    </location>
</feature>
<evidence type="ECO:0000259" key="6">
    <source>
        <dbReference type="PROSITE" id="PS50865"/>
    </source>
</evidence>
<dbReference type="PROSITE" id="PS50865">
    <property type="entry name" value="ZF_MYND_2"/>
    <property type="match status" value="1"/>
</dbReference>
<keyword evidence="1" id="KW-0479">Metal-binding</keyword>
<feature type="region of interest" description="Disordered" evidence="5">
    <location>
        <begin position="437"/>
        <end position="472"/>
    </location>
</feature>
<accession>A0A4Q9MA98</accession>
<name>A0A4Q9MA98_9APHY</name>
<dbReference type="GO" id="GO:0008270">
    <property type="term" value="F:zinc ion binding"/>
    <property type="evidence" value="ECO:0007669"/>
    <property type="project" value="UniProtKB-KW"/>
</dbReference>
<dbReference type="EMBL" id="ML143490">
    <property type="protein sequence ID" value="TBU23969.1"/>
    <property type="molecule type" value="Genomic_DNA"/>
</dbReference>
<dbReference type="SUPFAM" id="SSF144232">
    <property type="entry name" value="HIT/MYND zinc finger-like"/>
    <property type="match status" value="1"/>
</dbReference>
<dbReference type="Proteomes" id="UP000292957">
    <property type="component" value="Unassembled WGS sequence"/>
</dbReference>
<dbReference type="OrthoDB" id="4851849at2759"/>
<organism evidence="7">
    <name type="scientific">Dichomitus squalens</name>
    <dbReference type="NCBI Taxonomy" id="114155"/>
    <lineage>
        <taxon>Eukaryota</taxon>
        <taxon>Fungi</taxon>
        <taxon>Dikarya</taxon>
        <taxon>Basidiomycota</taxon>
        <taxon>Agaricomycotina</taxon>
        <taxon>Agaricomycetes</taxon>
        <taxon>Polyporales</taxon>
        <taxon>Polyporaceae</taxon>
        <taxon>Dichomitus</taxon>
    </lineage>
</organism>
<gene>
    <name evidence="7" type="ORF">BD311DRAFT_791299</name>
</gene>
<evidence type="ECO:0000256" key="5">
    <source>
        <dbReference type="SAM" id="MobiDB-lite"/>
    </source>
</evidence>
<dbReference type="Gene3D" id="6.10.140.2220">
    <property type="match status" value="1"/>
</dbReference>
<evidence type="ECO:0000313" key="7">
    <source>
        <dbReference type="EMBL" id="TBU23969.1"/>
    </source>
</evidence>
<keyword evidence="2 4" id="KW-0863">Zinc-finger</keyword>
<evidence type="ECO:0000256" key="4">
    <source>
        <dbReference type="PROSITE-ProRule" id="PRU00134"/>
    </source>
</evidence>
<evidence type="ECO:0000256" key="2">
    <source>
        <dbReference type="ARBA" id="ARBA00022771"/>
    </source>
</evidence>
<proteinExistence type="predicted"/>
<reference evidence="7" key="1">
    <citation type="submission" date="2019-01" db="EMBL/GenBank/DDBJ databases">
        <title>Draft genome sequences of three monokaryotic isolates of the white-rot basidiomycete fungus Dichomitus squalens.</title>
        <authorList>
            <consortium name="DOE Joint Genome Institute"/>
            <person name="Lopez S.C."/>
            <person name="Andreopoulos B."/>
            <person name="Pangilinan J."/>
            <person name="Lipzen A."/>
            <person name="Riley R."/>
            <person name="Ahrendt S."/>
            <person name="Ng V."/>
            <person name="Barry K."/>
            <person name="Daum C."/>
            <person name="Grigoriev I.V."/>
            <person name="Hilden K.S."/>
            <person name="Makela M.R."/>
            <person name="de Vries R.P."/>
        </authorList>
    </citation>
    <scope>NUCLEOTIDE SEQUENCE [LARGE SCALE GENOMIC DNA]</scope>
    <source>
        <strain evidence="7">OM18370.1</strain>
    </source>
</reference>
<keyword evidence="3" id="KW-0862">Zinc</keyword>